<evidence type="ECO:0000313" key="1">
    <source>
        <dbReference type="EMBL" id="AEA13429.1"/>
    </source>
</evidence>
<dbReference type="Proteomes" id="UP000008138">
    <property type="component" value="Chromosome"/>
</dbReference>
<dbReference type="KEGG" id="tuz:TUZN_1971"/>
<evidence type="ECO:0000313" key="2">
    <source>
        <dbReference type="Proteomes" id="UP000008138"/>
    </source>
</evidence>
<dbReference type="AlphaFoldDB" id="F2L4S5"/>
<keyword evidence="2" id="KW-1185">Reference proteome</keyword>
<proteinExistence type="predicted"/>
<dbReference type="HOGENOM" id="CLU_2079504_0_0_2"/>
<dbReference type="RefSeq" id="WP_013680764.1">
    <property type="nucleotide sequence ID" value="NC_015315.1"/>
</dbReference>
<reference key="2">
    <citation type="submission" date="2011-03" db="EMBL/GenBank/DDBJ databases">
        <title>Complete genome sequence of the thermoacidophilic crenarchaeon Thermoproteus uzoniensis 768-20.</title>
        <authorList>
            <person name="Mardanov A.V."/>
            <person name="Gumerov V.M."/>
            <person name="Beletsky A.V."/>
            <person name="Prokofeva M.I."/>
            <person name="Bonch-Osmolovskaya E.A."/>
            <person name="Ravin N.V."/>
            <person name="Skryabin K.G."/>
        </authorList>
    </citation>
    <scope>NUCLEOTIDE SEQUENCE</scope>
    <source>
        <strain>768-20</strain>
    </source>
</reference>
<name>F2L4S5_THEU7</name>
<accession>F2L4S5</accession>
<organism evidence="1 2">
    <name type="scientific">Thermoproteus uzoniensis (strain 768-20)</name>
    <dbReference type="NCBI Taxonomy" id="999630"/>
    <lineage>
        <taxon>Archaea</taxon>
        <taxon>Thermoproteota</taxon>
        <taxon>Thermoprotei</taxon>
        <taxon>Thermoproteales</taxon>
        <taxon>Thermoproteaceae</taxon>
        <taxon>Thermoproteus</taxon>
    </lineage>
</organism>
<gene>
    <name evidence="1" type="ordered locus">TUZN_1971</name>
</gene>
<dbReference type="eggNOG" id="arCOG04146">
    <property type="taxonomic scope" value="Archaea"/>
</dbReference>
<protein>
    <submittedName>
        <fullName evidence="1">Uncharacterized protein</fullName>
    </submittedName>
</protein>
<sequence>MDGMYVETGPMDLAKAAAHLYLHLRDLERGFTYDHECRRVPMSWSLFEARSKYLAEICRKQGGRECGEIEELVEEVLRHRALPRWAEELATRKIIRIGRLI</sequence>
<reference evidence="1 2" key="1">
    <citation type="journal article" date="2011" name="J. Bacteriol.">
        <title>Complete genome sequence of the thermoacidophilic crenarchaeon Thermoproteus uzoniensis 768-20.</title>
        <authorList>
            <person name="Mardanov A.V."/>
            <person name="Gumerov V.M."/>
            <person name="Beletsky A.V."/>
            <person name="Prokofeva M.I."/>
            <person name="Bonch-Osmolovskaya E.A."/>
            <person name="Ravin N.V."/>
            <person name="Skryabin K.G."/>
        </authorList>
    </citation>
    <scope>NUCLEOTIDE SEQUENCE [LARGE SCALE GENOMIC DNA]</scope>
    <source>
        <strain evidence="1 2">768-20</strain>
    </source>
</reference>
<dbReference type="GeneID" id="10361482"/>
<dbReference type="EMBL" id="CP002590">
    <property type="protein sequence ID" value="AEA13429.1"/>
    <property type="molecule type" value="Genomic_DNA"/>
</dbReference>
<dbReference type="STRING" id="999630.TUZN_1971"/>